<gene>
    <name evidence="2" type="ORF">ACH5RR_037318</name>
</gene>
<comment type="caution">
    <text evidence="2">The sequence shown here is derived from an EMBL/GenBank/DDBJ whole genome shotgun (WGS) entry which is preliminary data.</text>
</comment>
<evidence type="ECO:0000313" key="3">
    <source>
        <dbReference type="Proteomes" id="UP001630127"/>
    </source>
</evidence>
<protein>
    <recommendedName>
        <fullName evidence="1">DUF4283 domain-containing protein</fullName>
    </recommendedName>
</protein>
<evidence type="ECO:0000313" key="2">
    <source>
        <dbReference type="EMBL" id="KAL3502869.1"/>
    </source>
</evidence>
<sequence length="102" mass="12020">MAEELCEVMGNFTFVEKEYEQTGRIDLEDLCNNTIEYKKHLIGRVIGKKMVNYTGMKSFSSRAWYFPKEMQVVELGVNMFHFLFSIEDKLERGLRGGTMDYR</sequence>
<keyword evidence="3" id="KW-1185">Reference proteome</keyword>
<evidence type="ECO:0000259" key="1">
    <source>
        <dbReference type="Pfam" id="PF14111"/>
    </source>
</evidence>
<dbReference type="Pfam" id="PF14111">
    <property type="entry name" value="DUF4283"/>
    <property type="match status" value="1"/>
</dbReference>
<proteinExistence type="predicted"/>
<name>A0ABD2Y9G6_9GENT</name>
<dbReference type="EMBL" id="JBJUIK010000015">
    <property type="protein sequence ID" value="KAL3502869.1"/>
    <property type="molecule type" value="Genomic_DNA"/>
</dbReference>
<organism evidence="2 3">
    <name type="scientific">Cinchona calisaya</name>
    <dbReference type="NCBI Taxonomy" id="153742"/>
    <lineage>
        <taxon>Eukaryota</taxon>
        <taxon>Viridiplantae</taxon>
        <taxon>Streptophyta</taxon>
        <taxon>Embryophyta</taxon>
        <taxon>Tracheophyta</taxon>
        <taxon>Spermatophyta</taxon>
        <taxon>Magnoliopsida</taxon>
        <taxon>eudicotyledons</taxon>
        <taxon>Gunneridae</taxon>
        <taxon>Pentapetalae</taxon>
        <taxon>asterids</taxon>
        <taxon>lamiids</taxon>
        <taxon>Gentianales</taxon>
        <taxon>Rubiaceae</taxon>
        <taxon>Cinchonoideae</taxon>
        <taxon>Cinchoneae</taxon>
        <taxon>Cinchona</taxon>
    </lineage>
</organism>
<dbReference type="InterPro" id="IPR025558">
    <property type="entry name" value="DUF4283"/>
</dbReference>
<reference evidence="2 3" key="1">
    <citation type="submission" date="2024-11" db="EMBL/GenBank/DDBJ databases">
        <title>A near-complete genome assembly of Cinchona calisaya.</title>
        <authorList>
            <person name="Lian D.C."/>
            <person name="Zhao X.W."/>
            <person name="Wei L."/>
        </authorList>
    </citation>
    <scope>NUCLEOTIDE SEQUENCE [LARGE SCALE GENOMIC DNA]</scope>
    <source>
        <tissue evidence="2">Nenye</tissue>
    </source>
</reference>
<dbReference type="Proteomes" id="UP001630127">
    <property type="component" value="Unassembled WGS sequence"/>
</dbReference>
<accession>A0ABD2Y9G6</accession>
<feature type="domain" description="DUF4283" evidence="1">
    <location>
        <begin position="37"/>
        <end position="100"/>
    </location>
</feature>
<dbReference type="AlphaFoldDB" id="A0ABD2Y9G6"/>